<dbReference type="PANTHER" id="PTHR39556">
    <property type="entry name" value="PROTEIN, PUTATIVE-RELATED"/>
    <property type="match status" value="1"/>
</dbReference>
<gene>
    <name evidence="2" type="ORF">DRJ00_07275</name>
</gene>
<keyword evidence="1" id="KW-0812">Transmembrane</keyword>
<dbReference type="InterPro" id="IPR007294">
    <property type="entry name" value="DUF401"/>
</dbReference>
<feature type="transmembrane region" description="Helical" evidence="1">
    <location>
        <begin position="81"/>
        <end position="106"/>
    </location>
</feature>
<dbReference type="EMBL" id="QMPZ01000132">
    <property type="protein sequence ID" value="RLE07895.1"/>
    <property type="molecule type" value="Genomic_DNA"/>
</dbReference>
<dbReference type="AlphaFoldDB" id="A0A497E2R0"/>
<evidence type="ECO:0000313" key="3">
    <source>
        <dbReference type="Proteomes" id="UP000279422"/>
    </source>
</evidence>
<keyword evidence="1" id="KW-0472">Membrane</keyword>
<dbReference type="Pfam" id="PF04165">
    <property type="entry name" value="DUF401"/>
    <property type="match status" value="1"/>
</dbReference>
<feature type="transmembrane region" description="Helical" evidence="1">
    <location>
        <begin position="368"/>
        <end position="389"/>
    </location>
</feature>
<reference evidence="2 3" key="1">
    <citation type="submission" date="2018-06" db="EMBL/GenBank/DDBJ databases">
        <title>Extensive metabolic versatility and redundancy in microbially diverse, dynamic hydrothermal sediments.</title>
        <authorList>
            <person name="Dombrowski N."/>
            <person name="Teske A."/>
            <person name="Baker B.J."/>
        </authorList>
    </citation>
    <scope>NUCLEOTIDE SEQUENCE [LARGE SCALE GENOMIC DNA]</scope>
    <source>
        <strain evidence="2">B47_G16</strain>
    </source>
</reference>
<evidence type="ECO:0000256" key="1">
    <source>
        <dbReference type="SAM" id="Phobius"/>
    </source>
</evidence>
<feature type="transmembrane region" description="Helical" evidence="1">
    <location>
        <begin position="287"/>
        <end position="315"/>
    </location>
</feature>
<sequence>MKKKLNLGFIILSASLLIGILSRMRAATILENFLLAAIEPDTLKLVGSILLIYLLGNLLSEGGNLRNINSSLEAFIKDRRVTLILPSALIGLLPVVAGAMISAPIVEDSGNKMGLSGEDKTFLNYWFRHIWEYTWPLYPGLILASTIFSVPLYRIVLSQLPLTLSAIAAGCIFGLMRLPCASSPKREKGKAIKGIYGFLLNAWPILAIILFVLVLKIELILSLLIIVLLVIATTRLKREKFLFILKKSLSWRVCLLVVSVMIFKRVLEVSGILSVLSELFNRMGVSPLFPLFFLPLLVGLLTGVTQAFVGISFPLLSPFIGMSDPNLTYAMLAYAGGFTGVLLSPFHLCLVVTREYFKADLGQLYRRLIMPISFVVSVAFIVVFLKTFFGG</sequence>
<accession>A0A497E2R0</accession>
<feature type="transmembrane region" description="Helical" evidence="1">
    <location>
        <begin position="219"/>
        <end position="237"/>
    </location>
</feature>
<feature type="transmembrane region" description="Helical" evidence="1">
    <location>
        <begin position="327"/>
        <end position="348"/>
    </location>
</feature>
<organism evidence="2 3">
    <name type="scientific">Aerophobetes bacterium</name>
    <dbReference type="NCBI Taxonomy" id="2030807"/>
    <lineage>
        <taxon>Bacteria</taxon>
        <taxon>Candidatus Aerophobota</taxon>
    </lineage>
</organism>
<evidence type="ECO:0008006" key="4">
    <source>
        <dbReference type="Google" id="ProtNLM"/>
    </source>
</evidence>
<comment type="caution">
    <text evidence="2">The sequence shown here is derived from an EMBL/GenBank/DDBJ whole genome shotgun (WGS) entry which is preliminary data.</text>
</comment>
<feature type="transmembrane region" description="Helical" evidence="1">
    <location>
        <begin position="42"/>
        <end position="60"/>
    </location>
</feature>
<dbReference type="Proteomes" id="UP000279422">
    <property type="component" value="Unassembled WGS sequence"/>
</dbReference>
<protein>
    <recommendedName>
        <fullName evidence="4">DUF401 family protein</fullName>
    </recommendedName>
</protein>
<keyword evidence="1" id="KW-1133">Transmembrane helix</keyword>
<name>A0A497E2R0_UNCAE</name>
<evidence type="ECO:0000313" key="2">
    <source>
        <dbReference type="EMBL" id="RLE07895.1"/>
    </source>
</evidence>
<feature type="transmembrane region" description="Helical" evidence="1">
    <location>
        <begin position="195"/>
        <end position="213"/>
    </location>
</feature>
<proteinExistence type="predicted"/>
<dbReference type="PANTHER" id="PTHR39556:SF1">
    <property type="entry name" value="PROTEIN, PUTATIVE-RELATED"/>
    <property type="match status" value="1"/>
</dbReference>